<reference evidence="1" key="1">
    <citation type="submission" date="2020-04" db="EMBL/GenBank/DDBJ databases">
        <authorList>
            <person name="Chiriac C."/>
            <person name="Salcher M."/>
            <person name="Ghai R."/>
            <person name="Kavagutti S V."/>
        </authorList>
    </citation>
    <scope>NUCLEOTIDE SEQUENCE</scope>
</reference>
<protein>
    <submittedName>
        <fullName evidence="1">Uncharacterized protein</fullName>
    </submittedName>
</protein>
<sequence>MAKFKVGDRVRVVGGCNGDAIKPGEPNIGEVVTVIGLSTTKGILKLSPTLGGWDWHESRFELIDNPHTLNDCLLALALAVQIFRHDCATFDDGDCADWLRASALDRLAELAEESK</sequence>
<accession>A0A6J5MP81</accession>
<dbReference type="EMBL" id="LR796479">
    <property type="protein sequence ID" value="CAB4147223.1"/>
    <property type="molecule type" value="Genomic_DNA"/>
</dbReference>
<organism evidence="1">
    <name type="scientific">uncultured Caudovirales phage</name>
    <dbReference type="NCBI Taxonomy" id="2100421"/>
    <lineage>
        <taxon>Viruses</taxon>
        <taxon>Duplodnaviria</taxon>
        <taxon>Heunggongvirae</taxon>
        <taxon>Uroviricota</taxon>
        <taxon>Caudoviricetes</taxon>
        <taxon>Peduoviridae</taxon>
        <taxon>Maltschvirus</taxon>
        <taxon>Maltschvirus maltsch</taxon>
    </lineage>
</organism>
<name>A0A6J5MP81_9CAUD</name>
<evidence type="ECO:0000313" key="1">
    <source>
        <dbReference type="EMBL" id="CAB4147223.1"/>
    </source>
</evidence>
<gene>
    <name evidence="1" type="ORF">UFOVP509_19</name>
</gene>
<proteinExistence type="predicted"/>